<sequence length="121" mass="13245">MAIIALGLAACGQPVRWQKVDGPYLIVAADDPLNRHLSYDLGDGNAIGRVDSTVTGVGHDDRYITVRREPKGRSGLVEYYYVVRALDGPGVPPEALKGPFDEAAYEREVKRLHLPDLAPVY</sequence>
<dbReference type="RefSeq" id="WP_249749752.1">
    <property type="nucleotide sequence ID" value="NZ_CP097298.1"/>
</dbReference>
<organism evidence="1 2">
    <name type="scientific">Brevundimonas albigilva</name>
    <dbReference type="NCBI Taxonomy" id="1312364"/>
    <lineage>
        <taxon>Bacteria</taxon>
        <taxon>Pseudomonadati</taxon>
        <taxon>Pseudomonadota</taxon>
        <taxon>Alphaproteobacteria</taxon>
        <taxon>Caulobacterales</taxon>
        <taxon>Caulobacteraceae</taxon>
        <taxon>Brevundimonas</taxon>
    </lineage>
</organism>
<dbReference type="Proteomes" id="UP001055429">
    <property type="component" value="Chromosome"/>
</dbReference>
<accession>A0ABY4SHQ2</accession>
<evidence type="ECO:0000313" key="1">
    <source>
        <dbReference type="EMBL" id="URI14525.1"/>
    </source>
</evidence>
<gene>
    <name evidence="1" type="ORF">M8231_11940</name>
</gene>
<dbReference type="EMBL" id="CP097649">
    <property type="protein sequence ID" value="URI14525.1"/>
    <property type="molecule type" value="Genomic_DNA"/>
</dbReference>
<proteinExistence type="predicted"/>
<keyword evidence="2" id="KW-1185">Reference proteome</keyword>
<name>A0ABY4SHQ2_9CAUL</name>
<protein>
    <submittedName>
        <fullName evidence="1">Uncharacterized protein</fullName>
    </submittedName>
</protein>
<evidence type="ECO:0000313" key="2">
    <source>
        <dbReference type="Proteomes" id="UP001055429"/>
    </source>
</evidence>
<reference evidence="1" key="1">
    <citation type="submission" date="2022-05" db="EMBL/GenBank/DDBJ databases">
        <title>Brevundimonas albigilva TT17 genome sequence.</title>
        <authorList>
            <person name="Lee K."/>
            <person name="Son H."/>
        </authorList>
    </citation>
    <scope>NUCLEOTIDE SEQUENCE</scope>
    <source>
        <strain evidence="1">TT17</strain>
    </source>
</reference>